<dbReference type="EMBL" id="JARJCM010000430">
    <property type="protein sequence ID" value="KAJ7017115.1"/>
    <property type="molecule type" value="Genomic_DNA"/>
</dbReference>
<proteinExistence type="predicted"/>
<comment type="caution">
    <text evidence="1">The sequence shown here is derived from an EMBL/GenBank/DDBJ whole genome shotgun (WGS) entry which is preliminary data.</text>
</comment>
<feature type="non-terminal residue" evidence="1">
    <location>
        <position position="397"/>
    </location>
</feature>
<dbReference type="InterPro" id="IPR040521">
    <property type="entry name" value="KDZ"/>
</dbReference>
<name>A0AAD6RXF2_9AGAR</name>
<gene>
    <name evidence="1" type="ORF">C8F04DRAFT_891420</name>
</gene>
<dbReference type="Pfam" id="PF18758">
    <property type="entry name" value="KDZ"/>
    <property type="match status" value="1"/>
</dbReference>
<keyword evidence="2" id="KW-1185">Reference proteome</keyword>
<evidence type="ECO:0000313" key="2">
    <source>
        <dbReference type="Proteomes" id="UP001218188"/>
    </source>
</evidence>
<dbReference type="Proteomes" id="UP001218188">
    <property type="component" value="Unassembled WGS sequence"/>
</dbReference>
<evidence type="ECO:0000313" key="1">
    <source>
        <dbReference type="EMBL" id="KAJ7017115.1"/>
    </source>
</evidence>
<organism evidence="1 2">
    <name type="scientific">Mycena alexandri</name>
    <dbReference type="NCBI Taxonomy" id="1745969"/>
    <lineage>
        <taxon>Eukaryota</taxon>
        <taxon>Fungi</taxon>
        <taxon>Dikarya</taxon>
        <taxon>Basidiomycota</taxon>
        <taxon>Agaricomycotina</taxon>
        <taxon>Agaricomycetes</taxon>
        <taxon>Agaricomycetidae</taxon>
        <taxon>Agaricales</taxon>
        <taxon>Marasmiineae</taxon>
        <taxon>Mycenaceae</taxon>
        <taxon>Mycena</taxon>
    </lineage>
</organism>
<feature type="non-terminal residue" evidence="1">
    <location>
        <position position="1"/>
    </location>
</feature>
<protein>
    <submittedName>
        <fullName evidence="1">Uncharacterized protein</fullName>
    </submittedName>
</protein>
<dbReference type="AlphaFoldDB" id="A0AAD6RXF2"/>
<reference evidence="1" key="1">
    <citation type="submission" date="2023-03" db="EMBL/GenBank/DDBJ databases">
        <title>Massive genome expansion in bonnet fungi (Mycena s.s.) driven by repeated elements and novel gene families across ecological guilds.</title>
        <authorList>
            <consortium name="Lawrence Berkeley National Laboratory"/>
            <person name="Harder C.B."/>
            <person name="Miyauchi S."/>
            <person name="Viragh M."/>
            <person name="Kuo A."/>
            <person name="Thoen E."/>
            <person name="Andreopoulos B."/>
            <person name="Lu D."/>
            <person name="Skrede I."/>
            <person name="Drula E."/>
            <person name="Henrissat B."/>
            <person name="Morin E."/>
            <person name="Kohler A."/>
            <person name="Barry K."/>
            <person name="LaButti K."/>
            <person name="Morin E."/>
            <person name="Salamov A."/>
            <person name="Lipzen A."/>
            <person name="Mereny Z."/>
            <person name="Hegedus B."/>
            <person name="Baldrian P."/>
            <person name="Stursova M."/>
            <person name="Weitz H."/>
            <person name="Taylor A."/>
            <person name="Grigoriev I.V."/>
            <person name="Nagy L.G."/>
            <person name="Martin F."/>
            <person name="Kauserud H."/>
        </authorList>
    </citation>
    <scope>NUCLEOTIDE SEQUENCE</scope>
    <source>
        <strain evidence="1">CBHHK200</strain>
    </source>
</reference>
<accession>A0AAD6RXF2</accession>
<sequence length="397" mass="46750">ERFFSKSNDLAKCVRYASRFHRQQDITQFIKHHDSFETYANLSKFLCNNYEQALDILRTESTLREWMRKEGIESGDVFKEWLKEEKEWLLQKKGSSGREVTLEMQYVQKLVNWSVCKYVSFLASVEMMMLTGFRTKLNTIRREIRQAKAADDNYDPATDLKRRRALQHASESLTQALGLVQDLEDRLDIDPNNRWTSTSVEWIAAVKQLREKKFSDALDALELLIVERIFELTKINRSQNRHIAKALQTRSEAVKNAISRYNIAAASLEPPAPQLSWDEVVEYAFLADFDFLRATDGELLDKPWTRPAYRLAMDRYFKIIRAKEEIKRLNVEIRRFVTWMSDEDRFLRRQEEEAESPGEAALIRKHRMERGRFDAGHMERLVKLSKKRGFTGYIMPG</sequence>